<dbReference type="AlphaFoldDB" id="A0A923ICQ7"/>
<reference evidence="2" key="1">
    <citation type="submission" date="2020-08" db="EMBL/GenBank/DDBJ databases">
        <title>Genome public.</title>
        <authorList>
            <person name="Liu C."/>
            <person name="Sun Q."/>
        </authorList>
    </citation>
    <scope>NUCLEOTIDE SEQUENCE</scope>
    <source>
        <strain evidence="2">BX8</strain>
    </source>
</reference>
<evidence type="ECO:0000256" key="1">
    <source>
        <dbReference type="SAM" id="Phobius"/>
    </source>
</evidence>
<protein>
    <recommendedName>
        <fullName evidence="4">TPM domain-containing protein</fullName>
    </recommendedName>
</protein>
<sequence length="252" mass="27662">MILVVIGTVLLPLFSFGGGGSGGSSGIAKSTVERQPLPAGAVNETAYYTDEPGWISNSGELTAGMKRFYKQTGVQPYLYIAETVDGTARPTASAIQAYAETLYSQLFTDEAHFLLVFCDNGSGGYMCGYSVGAQAKTIMDDEALGILADYLDRYYSDDMGDEEFFSLTFEKTGERIMTVTRSPWPAVLTTVVVVTAVVIVVALLYKWWKHAKEQKNLEARQTAEILNTPLEKFGDTEVEDLAKKYEDDTKEE</sequence>
<keyword evidence="1" id="KW-0812">Transmembrane</keyword>
<keyword evidence="1" id="KW-0472">Membrane</keyword>
<feature type="transmembrane region" description="Helical" evidence="1">
    <location>
        <begin position="184"/>
        <end position="205"/>
    </location>
</feature>
<evidence type="ECO:0008006" key="4">
    <source>
        <dbReference type="Google" id="ProtNLM"/>
    </source>
</evidence>
<name>A0A923ICQ7_9FIRM</name>
<keyword evidence="3" id="KW-1185">Reference proteome</keyword>
<gene>
    <name evidence="2" type="ORF">H8S23_03565</name>
</gene>
<organism evidence="2 3">
    <name type="scientific">Anaerofilum hominis</name>
    <dbReference type="NCBI Taxonomy" id="2763016"/>
    <lineage>
        <taxon>Bacteria</taxon>
        <taxon>Bacillati</taxon>
        <taxon>Bacillota</taxon>
        <taxon>Clostridia</taxon>
        <taxon>Eubacteriales</taxon>
        <taxon>Oscillospiraceae</taxon>
        <taxon>Anaerofilum</taxon>
    </lineage>
</organism>
<evidence type="ECO:0000313" key="3">
    <source>
        <dbReference type="Proteomes" id="UP000659630"/>
    </source>
</evidence>
<dbReference type="Proteomes" id="UP000659630">
    <property type="component" value="Unassembled WGS sequence"/>
</dbReference>
<comment type="caution">
    <text evidence="2">The sequence shown here is derived from an EMBL/GenBank/DDBJ whole genome shotgun (WGS) entry which is preliminary data.</text>
</comment>
<proteinExistence type="predicted"/>
<evidence type="ECO:0000313" key="2">
    <source>
        <dbReference type="EMBL" id="MBC5580575.1"/>
    </source>
</evidence>
<keyword evidence="1" id="KW-1133">Transmembrane helix</keyword>
<dbReference type="EMBL" id="JACONZ010000001">
    <property type="protein sequence ID" value="MBC5580575.1"/>
    <property type="molecule type" value="Genomic_DNA"/>
</dbReference>
<accession>A0A923ICQ7</accession>